<proteinExistence type="predicted"/>
<organism evidence="3 4">
    <name type="scientific">Naegleria fowleri</name>
    <name type="common">Brain eating amoeba</name>
    <dbReference type="NCBI Taxonomy" id="5763"/>
    <lineage>
        <taxon>Eukaryota</taxon>
        <taxon>Discoba</taxon>
        <taxon>Heterolobosea</taxon>
        <taxon>Tetramitia</taxon>
        <taxon>Eutetramitia</taxon>
        <taxon>Vahlkampfiidae</taxon>
        <taxon>Naegleria</taxon>
    </lineage>
</organism>
<feature type="signal peptide" evidence="2">
    <location>
        <begin position="1"/>
        <end position="18"/>
    </location>
</feature>
<evidence type="ECO:0000256" key="1">
    <source>
        <dbReference type="SAM" id="MobiDB-lite"/>
    </source>
</evidence>
<dbReference type="OrthoDB" id="10669458at2759"/>
<reference evidence="3 4" key="1">
    <citation type="journal article" date="2019" name="Sci. Rep.">
        <title>Nanopore sequencing improves the draft genome of the human pathogenic amoeba Naegleria fowleri.</title>
        <authorList>
            <person name="Liechti N."/>
            <person name="Schurch N."/>
            <person name="Bruggmann R."/>
            <person name="Wittwer M."/>
        </authorList>
    </citation>
    <scope>NUCLEOTIDE SEQUENCE [LARGE SCALE GENOMIC DNA]</scope>
    <source>
        <strain evidence="3 4">ATCC 30894</strain>
    </source>
</reference>
<dbReference type="AlphaFoldDB" id="A0A6A5BTA0"/>
<dbReference type="EMBL" id="VFQX01000037">
    <property type="protein sequence ID" value="KAF0976625.1"/>
    <property type="molecule type" value="Genomic_DNA"/>
</dbReference>
<evidence type="ECO:0000313" key="4">
    <source>
        <dbReference type="Proteomes" id="UP000444721"/>
    </source>
</evidence>
<evidence type="ECO:0000313" key="3">
    <source>
        <dbReference type="EMBL" id="KAF0976625.1"/>
    </source>
</evidence>
<feature type="compositionally biased region" description="Basic and acidic residues" evidence="1">
    <location>
        <begin position="132"/>
        <end position="141"/>
    </location>
</feature>
<dbReference type="Proteomes" id="UP000444721">
    <property type="component" value="Unassembled WGS sequence"/>
</dbReference>
<dbReference type="GeneID" id="68111742"/>
<feature type="region of interest" description="Disordered" evidence="1">
    <location>
        <begin position="176"/>
        <end position="195"/>
    </location>
</feature>
<keyword evidence="2" id="KW-0732">Signal</keyword>
<comment type="caution">
    <text evidence="3">The sequence shown here is derived from an EMBL/GenBank/DDBJ whole genome shotgun (WGS) entry which is preliminary data.</text>
</comment>
<dbReference type="VEuPathDB" id="AmoebaDB:FDP41_004524"/>
<dbReference type="RefSeq" id="XP_044561338.1">
    <property type="nucleotide sequence ID" value="XM_044707948.1"/>
</dbReference>
<dbReference type="VEuPathDB" id="AmoebaDB:NfTy_082940"/>
<feature type="region of interest" description="Disordered" evidence="1">
    <location>
        <begin position="105"/>
        <end position="161"/>
    </location>
</feature>
<name>A0A6A5BTA0_NAEFO</name>
<accession>A0A6A5BTA0</accession>
<keyword evidence="4" id="KW-1185">Reference proteome</keyword>
<sequence>MFCSFLSLVLSLFSTSSGLVFLWKNIILLELGFERSFEALQQQKDDKKKKKMDLTQTDFSLDDIWDHTNEEQTPSLFDFPTEPVDLALLFQELNSSPQLLQSAEETVLSEQQEVPSERGNLASLGNDISKTGNKEKTTKAEAKKRKDPPSNETKIKKRKKGADVVSSMIACTSTVSAVSSNDSSPRRRSMSTSKKTGWLEKICSSIDVPTNQLILPPVVGNGGKKPLKFHTVQF</sequence>
<feature type="compositionally biased region" description="Polar residues" evidence="1">
    <location>
        <begin position="105"/>
        <end position="114"/>
    </location>
</feature>
<protein>
    <submittedName>
        <fullName evidence="3">Uncharacterized protein</fullName>
    </submittedName>
</protein>
<feature type="chain" id="PRO_5025580696" evidence="2">
    <location>
        <begin position="19"/>
        <end position="234"/>
    </location>
</feature>
<gene>
    <name evidence="3" type="ORF">FDP41_004524</name>
</gene>
<evidence type="ECO:0000256" key="2">
    <source>
        <dbReference type="SAM" id="SignalP"/>
    </source>
</evidence>